<proteinExistence type="predicted"/>
<dbReference type="EMBL" id="FQUP01000001">
    <property type="protein sequence ID" value="SHF04135.1"/>
    <property type="molecule type" value="Genomic_DNA"/>
</dbReference>
<keyword evidence="2" id="KW-1185">Reference proteome</keyword>
<dbReference type="RefSeq" id="WP_175561750.1">
    <property type="nucleotide sequence ID" value="NZ_FQUP01000001.1"/>
</dbReference>
<protein>
    <submittedName>
        <fullName evidence="1">Uncharacterized protein</fullName>
    </submittedName>
</protein>
<dbReference type="STRING" id="1122133.SAMN02745157_1499"/>
<accession>A0A1M4YEG7</accession>
<dbReference type="AlphaFoldDB" id="A0A1M4YEG7"/>
<sequence>MNHILHAMTLIIAGRRFARFPVGKGSLAQVLVANHFRAAEILGYRRGSLVVGQHGTG</sequence>
<evidence type="ECO:0000313" key="2">
    <source>
        <dbReference type="Proteomes" id="UP000184485"/>
    </source>
</evidence>
<gene>
    <name evidence="1" type="ORF">SAMN02745157_1499</name>
</gene>
<dbReference type="Proteomes" id="UP000184485">
    <property type="component" value="Unassembled WGS sequence"/>
</dbReference>
<name>A0A1M4YEG7_9HYPH</name>
<evidence type="ECO:0000313" key="1">
    <source>
        <dbReference type="EMBL" id="SHF04135.1"/>
    </source>
</evidence>
<organism evidence="1 2">
    <name type="scientific">Kaistia soli DSM 19436</name>
    <dbReference type="NCBI Taxonomy" id="1122133"/>
    <lineage>
        <taxon>Bacteria</taxon>
        <taxon>Pseudomonadati</taxon>
        <taxon>Pseudomonadota</taxon>
        <taxon>Alphaproteobacteria</taxon>
        <taxon>Hyphomicrobiales</taxon>
        <taxon>Kaistiaceae</taxon>
        <taxon>Kaistia</taxon>
    </lineage>
</organism>
<reference evidence="1 2" key="1">
    <citation type="submission" date="2016-11" db="EMBL/GenBank/DDBJ databases">
        <authorList>
            <person name="Jaros S."/>
            <person name="Januszkiewicz K."/>
            <person name="Wedrychowicz H."/>
        </authorList>
    </citation>
    <scope>NUCLEOTIDE SEQUENCE [LARGE SCALE GENOMIC DNA]</scope>
    <source>
        <strain evidence="1 2">DSM 19436</strain>
    </source>
</reference>